<evidence type="ECO:0000313" key="1">
    <source>
        <dbReference type="EMBL" id="MBE1507176.1"/>
    </source>
</evidence>
<proteinExistence type="predicted"/>
<comment type="caution">
    <text evidence="1">The sequence shown here is derived from an EMBL/GenBank/DDBJ whole genome shotgun (WGS) entry which is preliminary data.</text>
</comment>
<dbReference type="Proteomes" id="UP000620262">
    <property type="component" value="Unassembled WGS sequence"/>
</dbReference>
<name>A0ABR9IVG2_RHIVS</name>
<gene>
    <name evidence="1" type="ORF">H4W29_004421</name>
</gene>
<reference evidence="1 2" key="1">
    <citation type="submission" date="2020-10" db="EMBL/GenBank/DDBJ databases">
        <title>Sequencing the genomes of 1000 actinobacteria strains.</title>
        <authorList>
            <person name="Klenk H.-P."/>
        </authorList>
    </citation>
    <scope>NUCLEOTIDE SEQUENCE [LARGE SCALE GENOMIC DNA]</scope>
    <source>
        <strain evidence="1 2">DSM 7307</strain>
    </source>
</reference>
<accession>A0ABR9IVG2</accession>
<protein>
    <submittedName>
        <fullName evidence="1">Uncharacterized protein</fullName>
    </submittedName>
</protein>
<evidence type="ECO:0000313" key="2">
    <source>
        <dbReference type="Proteomes" id="UP000620262"/>
    </source>
</evidence>
<sequence length="63" mass="6648">MTPEMSGFECTRGNAVSGKLKLSSKLPYFIVAGLAVAVWANSDERPHDTEVAAKQAAPASLAR</sequence>
<dbReference type="EMBL" id="JADBEC010000002">
    <property type="protein sequence ID" value="MBE1507176.1"/>
    <property type="molecule type" value="Genomic_DNA"/>
</dbReference>
<dbReference type="RefSeq" id="WP_192730951.1">
    <property type="nucleotide sequence ID" value="NZ_BAAAVL010000004.1"/>
</dbReference>
<organism evidence="1 2">
    <name type="scientific">Rhizobium viscosum</name>
    <name type="common">Arthrobacter viscosus</name>
    <dbReference type="NCBI Taxonomy" id="1673"/>
    <lineage>
        <taxon>Bacteria</taxon>
        <taxon>Pseudomonadati</taxon>
        <taxon>Pseudomonadota</taxon>
        <taxon>Alphaproteobacteria</taxon>
        <taxon>Hyphomicrobiales</taxon>
        <taxon>Rhizobiaceae</taxon>
        <taxon>Rhizobium/Agrobacterium group</taxon>
        <taxon>Rhizobium</taxon>
    </lineage>
</organism>
<keyword evidence="2" id="KW-1185">Reference proteome</keyword>